<keyword evidence="1" id="KW-1185">Reference proteome</keyword>
<evidence type="ECO:0000313" key="1">
    <source>
        <dbReference type="Proteomes" id="UP001652660"/>
    </source>
</evidence>
<evidence type="ECO:0000313" key="2">
    <source>
        <dbReference type="RefSeq" id="XP_027122128.1"/>
    </source>
</evidence>
<gene>
    <name evidence="2" type="primary">LOC113739081</name>
</gene>
<dbReference type="Gene3D" id="3.10.10.10">
    <property type="entry name" value="HIV Type 1 Reverse Transcriptase, subunit A, domain 1"/>
    <property type="match status" value="1"/>
</dbReference>
<dbReference type="Proteomes" id="UP001652660">
    <property type="component" value="Chromosome 4c"/>
</dbReference>
<dbReference type="GeneID" id="113739081"/>
<dbReference type="AlphaFoldDB" id="A0A6P6X322"/>
<name>A0A6P6X322_COFAR</name>
<reference evidence="1" key="1">
    <citation type="journal article" date="2025" name="Foods">
        <title>Unveiling the Microbial Signatures of Arabica Coffee Cherries: Insights into Ripeness Specific Diversity, Functional Traits, and Implications for Quality and Safety.</title>
        <authorList>
            <consortium name="RefSeq"/>
            <person name="Tenea G.N."/>
            <person name="Cifuentes V."/>
            <person name="Reyes P."/>
            <person name="Cevallos-Vallejos M."/>
        </authorList>
    </citation>
    <scope>NUCLEOTIDE SEQUENCE [LARGE SCALE GENOMIC DNA]</scope>
</reference>
<dbReference type="RefSeq" id="XP_027122128.1">
    <property type="nucleotide sequence ID" value="XM_027266327.1"/>
</dbReference>
<reference evidence="2" key="2">
    <citation type="submission" date="2025-08" db="UniProtKB">
        <authorList>
            <consortium name="RefSeq"/>
        </authorList>
    </citation>
    <scope>IDENTIFICATION</scope>
    <source>
        <tissue evidence="2">Leaves</tissue>
    </source>
</reference>
<protein>
    <submittedName>
        <fullName evidence="2">Uncharacterized protein</fullName>
    </submittedName>
</protein>
<dbReference type="PANTHER" id="PTHR35046:SF9">
    <property type="entry name" value="RNA-DIRECTED DNA POLYMERASE"/>
    <property type="match status" value="1"/>
</dbReference>
<proteinExistence type="predicted"/>
<dbReference type="OrthoDB" id="1109829at2759"/>
<accession>A0A6P6X322</accession>
<dbReference type="PANTHER" id="PTHR35046">
    <property type="entry name" value="ZINC KNUCKLE (CCHC-TYPE) FAMILY PROTEIN"/>
    <property type="match status" value="1"/>
</dbReference>
<sequence length="158" mass="18569">MSLLLYVYPALISKPWQFNKGIHFDGISNKYSFQHCNRKAFLVPLTPNQVHEDQESLQKEWEIENEKRQKEKAKSIKVSELAKQCERKKAYLESAKESFEDFFPEEIPSGLLPIRGIKHQIDLVLRASLLNKPAYRMESEETKELQYQVDELLKKGWA</sequence>
<organism evidence="1 2">
    <name type="scientific">Coffea arabica</name>
    <name type="common">Arabian coffee</name>
    <dbReference type="NCBI Taxonomy" id="13443"/>
    <lineage>
        <taxon>Eukaryota</taxon>
        <taxon>Viridiplantae</taxon>
        <taxon>Streptophyta</taxon>
        <taxon>Embryophyta</taxon>
        <taxon>Tracheophyta</taxon>
        <taxon>Spermatophyta</taxon>
        <taxon>Magnoliopsida</taxon>
        <taxon>eudicotyledons</taxon>
        <taxon>Gunneridae</taxon>
        <taxon>Pentapetalae</taxon>
        <taxon>asterids</taxon>
        <taxon>lamiids</taxon>
        <taxon>Gentianales</taxon>
        <taxon>Rubiaceae</taxon>
        <taxon>Ixoroideae</taxon>
        <taxon>Gardenieae complex</taxon>
        <taxon>Bertiereae - Coffeeae clade</taxon>
        <taxon>Coffeeae</taxon>
        <taxon>Coffea</taxon>
    </lineage>
</organism>